<proteinExistence type="predicted"/>
<sequence length="470" mass="52576">MLSFYILVSGIALYAESIQEAALKIPNPRPSGSWVSDGIGYLKDSGADIEIDQIITQLERETGAEISVVTLLTIGEYNPKEFANTLFSTWGIGKREKDNGILLLHVLDQRRVEIETGYGVEGILPDILCKRILEMFIIPNFKTGNFSNGITLGSYALAHAIKHPALDMNQKLDLGPTNFNYSDFPESHYTELIPIEKVDETQATPGIFLRHIQDPKNSFKEYFYFWLGLIVVFSWFFIGGVLSLLPFGNHFFYRIYSNFGGWFSWIAGLASYCYMLVAEFSESETFYSSFNIIPIGLSLFFTNQWIGKSLRNKPRKCPNCQKLMVKLNEKEDDKHLSPGEVSEEKIKSIDYDIWKCRTCDTITKERYSGKSPASKCRKCNFYTYRCVSTQVNRAATYDYEGEETHFYECAHCRLSEVKNVTIPKLQRSSSQSSTSWSSSSSGGGSSWSSGGSSGSWGGGSSGGGGAGSSY</sequence>
<dbReference type="AlphaFoldDB" id="A0A4R9JZU5"/>
<dbReference type="Proteomes" id="UP000297693">
    <property type="component" value="Unassembled WGS sequence"/>
</dbReference>
<feature type="compositionally biased region" description="Low complexity" evidence="1">
    <location>
        <begin position="428"/>
        <end position="440"/>
    </location>
</feature>
<keyword evidence="5" id="KW-1185">Reference proteome</keyword>
<evidence type="ECO:0000313" key="5">
    <source>
        <dbReference type="Proteomes" id="UP000297693"/>
    </source>
</evidence>
<feature type="transmembrane region" description="Helical" evidence="2">
    <location>
        <begin position="223"/>
        <end position="247"/>
    </location>
</feature>
<keyword evidence="2" id="KW-1133">Transmembrane helix</keyword>
<accession>A0A4R9JZU5</accession>
<dbReference type="RefSeq" id="WP_135623921.1">
    <property type="nucleotide sequence ID" value="NZ_RQGD01000034.1"/>
</dbReference>
<feature type="region of interest" description="Disordered" evidence="1">
    <location>
        <begin position="428"/>
        <end position="470"/>
    </location>
</feature>
<dbReference type="Pfam" id="PF04536">
    <property type="entry name" value="TPM_phosphatase"/>
    <property type="match status" value="1"/>
</dbReference>
<keyword evidence="2" id="KW-0472">Membrane</keyword>
<evidence type="ECO:0000259" key="3">
    <source>
        <dbReference type="Pfam" id="PF04536"/>
    </source>
</evidence>
<keyword evidence="2" id="KW-0812">Transmembrane</keyword>
<reference evidence="4" key="1">
    <citation type="journal article" date="2019" name="PLoS Negl. Trop. Dis.">
        <title>Revisiting the worldwide diversity of Leptospira species in the environment.</title>
        <authorList>
            <person name="Vincent A.T."/>
            <person name="Schiettekatte O."/>
            <person name="Bourhy P."/>
            <person name="Veyrier F.J."/>
            <person name="Picardeau M."/>
        </authorList>
    </citation>
    <scope>NUCLEOTIDE SEQUENCE [LARGE SCALE GENOMIC DNA]</scope>
    <source>
        <strain evidence="4">201702476</strain>
    </source>
</reference>
<feature type="transmembrane region" description="Helical" evidence="2">
    <location>
        <begin position="259"/>
        <end position="280"/>
    </location>
</feature>
<feature type="transmembrane region" description="Helical" evidence="2">
    <location>
        <begin position="286"/>
        <end position="306"/>
    </location>
</feature>
<dbReference type="Gene3D" id="3.10.310.50">
    <property type="match status" value="1"/>
</dbReference>
<feature type="compositionally biased region" description="Gly residues" evidence="1">
    <location>
        <begin position="441"/>
        <end position="470"/>
    </location>
</feature>
<dbReference type="OrthoDB" id="9810918at2"/>
<dbReference type="EMBL" id="RQGD01000034">
    <property type="protein sequence ID" value="TGL58264.1"/>
    <property type="molecule type" value="Genomic_DNA"/>
</dbReference>
<comment type="caution">
    <text evidence="4">The sequence shown here is derived from an EMBL/GenBank/DDBJ whole genome shotgun (WGS) entry which is preliminary data.</text>
</comment>
<dbReference type="PANTHER" id="PTHR30373">
    <property type="entry name" value="UPF0603 PROTEIN YGCG"/>
    <property type="match status" value="1"/>
</dbReference>
<gene>
    <name evidence="4" type="ORF">EHQ58_10885</name>
</gene>
<organism evidence="4 5">
    <name type="scientific">Leptospira ognonensis</name>
    <dbReference type="NCBI Taxonomy" id="2484945"/>
    <lineage>
        <taxon>Bacteria</taxon>
        <taxon>Pseudomonadati</taxon>
        <taxon>Spirochaetota</taxon>
        <taxon>Spirochaetia</taxon>
        <taxon>Leptospirales</taxon>
        <taxon>Leptospiraceae</taxon>
        <taxon>Leptospira</taxon>
    </lineage>
</organism>
<feature type="domain" description="TPM" evidence="3">
    <location>
        <begin position="36"/>
        <end position="158"/>
    </location>
</feature>
<evidence type="ECO:0000256" key="2">
    <source>
        <dbReference type="SAM" id="Phobius"/>
    </source>
</evidence>
<name>A0A4R9JZU5_9LEPT</name>
<evidence type="ECO:0000256" key="1">
    <source>
        <dbReference type="SAM" id="MobiDB-lite"/>
    </source>
</evidence>
<evidence type="ECO:0000313" key="4">
    <source>
        <dbReference type="EMBL" id="TGL58264.1"/>
    </source>
</evidence>
<dbReference type="PANTHER" id="PTHR30373:SF2">
    <property type="entry name" value="UPF0603 PROTEIN YGCG"/>
    <property type="match status" value="1"/>
</dbReference>
<protein>
    <submittedName>
        <fullName evidence="4">TPM domain-containing protein</fullName>
    </submittedName>
</protein>
<dbReference type="InterPro" id="IPR007621">
    <property type="entry name" value="TPM_dom"/>
</dbReference>